<protein>
    <recommendedName>
        <fullName evidence="1">Elongation factor G-binding protein C-terminal treble-clef zinc-finger domain-containing protein</fullName>
    </recommendedName>
</protein>
<gene>
    <name evidence="2" type="ORF">FHX49_002239</name>
</gene>
<keyword evidence="3" id="KW-1185">Reference proteome</keyword>
<proteinExistence type="predicted"/>
<dbReference type="Proteomes" id="UP000529310">
    <property type="component" value="Unassembled WGS sequence"/>
</dbReference>
<dbReference type="AlphaFoldDB" id="A0A7W4YMN6"/>
<feature type="domain" description="Elongation factor G-binding protein C-terminal treble-clef zinc-finger" evidence="1">
    <location>
        <begin position="11"/>
        <end position="161"/>
    </location>
</feature>
<organism evidence="2 3">
    <name type="scientific">Microbacterium endophyticum</name>
    <dbReference type="NCBI Taxonomy" id="1526412"/>
    <lineage>
        <taxon>Bacteria</taxon>
        <taxon>Bacillati</taxon>
        <taxon>Actinomycetota</taxon>
        <taxon>Actinomycetes</taxon>
        <taxon>Micrococcales</taxon>
        <taxon>Microbacteriaceae</taxon>
        <taxon>Microbacterium</taxon>
    </lineage>
</organism>
<evidence type="ECO:0000313" key="3">
    <source>
        <dbReference type="Proteomes" id="UP000529310"/>
    </source>
</evidence>
<dbReference type="Pfam" id="PF16571">
    <property type="entry name" value="FBP_C"/>
    <property type="match status" value="1"/>
</dbReference>
<reference evidence="2 3" key="1">
    <citation type="submission" date="2020-08" db="EMBL/GenBank/DDBJ databases">
        <title>Sequencing the genomes of 1000 actinobacteria strains.</title>
        <authorList>
            <person name="Klenk H.-P."/>
        </authorList>
    </citation>
    <scope>NUCLEOTIDE SEQUENCE [LARGE SCALE GENOMIC DNA]</scope>
    <source>
        <strain evidence="2 3">DSM 27099</strain>
    </source>
</reference>
<evidence type="ECO:0000313" key="2">
    <source>
        <dbReference type="EMBL" id="MBB2976660.1"/>
    </source>
</evidence>
<accession>A0A7W4YMN6</accession>
<evidence type="ECO:0000259" key="1">
    <source>
        <dbReference type="Pfam" id="PF16571"/>
    </source>
</evidence>
<sequence>MKRMRPLTEEELRASFVNAEDDDLRLLSVPLDFPLTEWDHLDFLAWEDPRARGRAYVVAERDGTPTGVVMRAAEGNSRARNAMCNVCHTMQPGNQVALFTARKARTSDDSTESVGTYICRDLSCHENVRLAHPLAPSEVRGSVDLKIDGTKRRVYAFVDRVAASGEMPQ</sequence>
<dbReference type="InterPro" id="IPR032330">
    <property type="entry name" value="EF-G-binding_C"/>
</dbReference>
<name>A0A7W4YMN6_9MICO</name>
<comment type="caution">
    <text evidence="2">The sequence shown here is derived from an EMBL/GenBank/DDBJ whole genome shotgun (WGS) entry which is preliminary data.</text>
</comment>
<dbReference type="EMBL" id="JACHWQ010000007">
    <property type="protein sequence ID" value="MBB2976660.1"/>
    <property type="molecule type" value="Genomic_DNA"/>
</dbReference>